<dbReference type="SFLD" id="SFLDG01150">
    <property type="entry name" value="Main.1:_Beta-like"/>
    <property type="match status" value="1"/>
</dbReference>
<proteinExistence type="inferred from homology"/>
<reference evidence="4 5" key="1">
    <citation type="submission" date="2016-02" db="EMBL/GenBank/DDBJ databases">
        <title>Complete genome sequence and transcriptome regulation of the pentose utilising yeast Sugiyamaella lignohabitans.</title>
        <authorList>
            <person name="Bellasio M."/>
            <person name="Peymann A."/>
            <person name="Valli M."/>
            <person name="Sipitzky M."/>
            <person name="Graf A."/>
            <person name="Sauer M."/>
            <person name="Marx H."/>
            <person name="Mattanovich D."/>
        </authorList>
    </citation>
    <scope>NUCLEOTIDE SEQUENCE [LARGE SCALE GENOMIC DNA]</scope>
    <source>
        <strain evidence="4 5">CBS 10342</strain>
    </source>
</reference>
<evidence type="ECO:0000256" key="1">
    <source>
        <dbReference type="ARBA" id="ARBA00007409"/>
    </source>
</evidence>
<dbReference type="Pfam" id="PF13409">
    <property type="entry name" value="GST_N_2"/>
    <property type="match status" value="1"/>
</dbReference>
<protein>
    <submittedName>
        <fullName evidence="4">Glutathione S-transferase</fullName>
    </submittedName>
</protein>
<dbReference type="PANTHER" id="PTHR44051">
    <property type="entry name" value="GLUTATHIONE S-TRANSFERASE-RELATED"/>
    <property type="match status" value="1"/>
</dbReference>
<dbReference type="InterPro" id="IPR010987">
    <property type="entry name" value="Glutathione-S-Trfase_C-like"/>
</dbReference>
<evidence type="ECO:0000259" key="2">
    <source>
        <dbReference type="PROSITE" id="PS50404"/>
    </source>
</evidence>
<dbReference type="CDD" id="cd03057">
    <property type="entry name" value="GST_N_Beta"/>
    <property type="match status" value="1"/>
</dbReference>
<accession>A0A167C861</accession>
<dbReference type="InterPro" id="IPR004045">
    <property type="entry name" value="Glutathione_S-Trfase_N"/>
</dbReference>
<sequence>MAFDQKLKLFYLPGACSLNPHIILHEAKFPNVEYVKVGRNDKGQFTVGNELLTDVNPKGRVPALVLENGHVMTEGSIIVQYLASLAPEAKLLPQEGQSKWDALELLNFCASDLHKSVGTLFKPYASDEFKQAHKAGEVARNLKYINELLSKNEYLFGSEFTAIDSYAYTCTRWAVNLKVDFSEYPNITAWQKRMEARPSVKKALEEEGIPLLFP</sequence>
<dbReference type="SUPFAM" id="SSF47616">
    <property type="entry name" value="GST C-terminal domain-like"/>
    <property type="match status" value="1"/>
</dbReference>
<dbReference type="GeneID" id="30036249"/>
<organism evidence="4 5">
    <name type="scientific">Sugiyamaella lignohabitans</name>
    <dbReference type="NCBI Taxonomy" id="796027"/>
    <lineage>
        <taxon>Eukaryota</taxon>
        <taxon>Fungi</taxon>
        <taxon>Dikarya</taxon>
        <taxon>Ascomycota</taxon>
        <taxon>Saccharomycotina</taxon>
        <taxon>Dipodascomycetes</taxon>
        <taxon>Dipodascales</taxon>
        <taxon>Trichomonascaceae</taxon>
        <taxon>Sugiyamaella</taxon>
    </lineage>
</organism>
<dbReference type="KEGG" id="slb:AWJ20_4149"/>
<evidence type="ECO:0000313" key="5">
    <source>
        <dbReference type="Proteomes" id="UP000189580"/>
    </source>
</evidence>
<dbReference type="OrthoDB" id="2309723at2759"/>
<dbReference type="InterPro" id="IPR040079">
    <property type="entry name" value="Glutathione_S-Trfase"/>
</dbReference>
<dbReference type="RefSeq" id="XP_018733820.1">
    <property type="nucleotide sequence ID" value="XM_018881207.1"/>
</dbReference>
<dbReference type="SFLD" id="SFLDG00358">
    <property type="entry name" value="Main_(cytGST)"/>
    <property type="match status" value="1"/>
</dbReference>
<dbReference type="GO" id="GO:0016740">
    <property type="term" value="F:transferase activity"/>
    <property type="evidence" value="ECO:0007669"/>
    <property type="project" value="UniProtKB-KW"/>
</dbReference>
<feature type="domain" description="GST N-terminal" evidence="2">
    <location>
        <begin position="5"/>
        <end position="90"/>
    </location>
</feature>
<evidence type="ECO:0000259" key="3">
    <source>
        <dbReference type="PROSITE" id="PS50405"/>
    </source>
</evidence>
<dbReference type="AlphaFoldDB" id="A0A167C861"/>
<dbReference type="SUPFAM" id="SSF52833">
    <property type="entry name" value="Thioredoxin-like"/>
    <property type="match status" value="1"/>
</dbReference>
<dbReference type="PANTHER" id="PTHR44051:SF8">
    <property type="entry name" value="GLUTATHIONE S-TRANSFERASE GSTA"/>
    <property type="match status" value="1"/>
</dbReference>
<dbReference type="SFLD" id="SFLDS00019">
    <property type="entry name" value="Glutathione_Transferase_(cytos"/>
    <property type="match status" value="1"/>
</dbReference>
<evidence type="ECO:0000313" key="4">
    <source>
        <dbReference type="EMBL" id="ANB11343.1"/>
    </source>
</evidence>
<dbReference type="Pfam" id="PF00043">
    <property type="entry name" value="GST_C"/>
    <property type="match status" value="1"/>
</dbReference>
<keyword evidence="4" id="KW-0808">Transferase</keyword>
<dbReference type="EMBL" id="CP014500">
    <property type="protein sequence ID" value="ANB11343.1"/>
    <property type="molecule type" value="Genomic_DNA"/>
</dbReference>
<keyword evidence="5" id="KW-1185">Reference proteome</keyword>
<dbReference type="InterPro" id="IPR036249">
    <property type="entry name" value="Thioredoxin-like_sf"/>
</dbReference>
<dbReference type="InterPro" id="IPR036282">
    <property type="entry name" value="Glutathione-S-Trfase_C_sf"/>
</dbReference>
<feature type="domain" description="GST C-terminal" evidence="3">
    <location>
        <begin position="95"/>
        <end position="214"/>
    </location>
</feature>
<dbReference type="CDD" id="cd03188">
    <property type="entry name" value="GST_C_Beta"/>
    <property type="match status" value="1"/>
</dbReference>
<dbReference type="PROSITE" id="PS50405">
    <property type="entry name" value="GST_CTER"/>
    <property type="match status" value="1"/>
</dbReference>
<gene>
    <name evidence="4" type="primary">GST1</name>
    <name evidence="4" type="ORF">AWJ20_4149</name>
</gene>
<dbReference type="PROSITE" id="PS50404">
    <property type="entry name" value="GST_NTER"/>
    <property type="match status" value="1"/>
</dbReference>
<dbReference type="InterPro" id="IPR004046">
    <property type="entry name" value="GST_C"/>
</dbReference>
<dbReference type="Gene3D" id="1.20.1050.10">
    <property type="match status" value="1"/>
</dbReference>
<name>A0A167C861_9ASCO</name>
<comment type="similarity">
    <text evidence="1">Belongs to the GST superfamily.</text>
</comment>
<dbReference type="Gene3D" id="3.40.30.10">
    <property type="entry name" value="Glutaredoxin"/>
    <property type="match status" value="1"/>
</dbReference>
<dbReference type="Proteomes" id="UP000189580">
    <property type="component" value="Chromosome c"/>
</dbReference>